<dbReference type="RefSeq" id="WP_073090753.1">
    <property type="nucleotide sequence ID" value="NZ_FRBC01000019.1"/>
</dbReference>
<dbReference type="Pfam" id="PF01381">
    <property type="entry name" value="HTH_3"/>
    <property type="match status" value="1"/>
</dbReference>
<reference evidence="2 3" key="1">
    <citation type="submission" date="2016-11" db="EMBL/GenBank/DDBJ databases">
        <authorList>
            <person name="Jaros S."/>
            <person name="Januszkiewicz K."/>
            <person name="Wedrychowicz H."/>
        </authorList>
    </citation>
    <scope>NUCLEOTIDE SEQUENCE [LARGE SCALE GENOMIC DNA]</scope>
    <source>
        <strain evidence="2 3">HD4</strain>
    </source>
</reference>
<evidence type="ECO:0000313" key="3">
    <source>
        <dbReference type="Proteomes" id="UP000184263"/>
    </source>
</evidence>
<protein>
    <submittedName>
        <fullName evidence="2">Helix-turn-helix</fullName>
    </submittedName>
</protein>
<dbReference type="EMBL" id="FRBC01000019">
    <property type="protein sequence ID" value="SHK81824.1"/>
    <property type="molecule type" value="Genomic_DNA"/>
</dbReference>
<dbReference type="OrthoDB" id="1666303at2"/>
<proteinExistence type="predicted"/>
<sequence length="183" mass="21148">MSLKDNLKKCRESTGYTAKQFATLAGIPYQTYVNYETKGTWTSEENLYKIAETLNVSFDVLLGRKIDWFKYYVKKFNVDGIGTIKEGKHGKVLVTLNILDSPPFAPAVIMTREEFVELCKGAEKEPRNFHNDIKPPFINLYARGCYERNQSPVLMPPEIPEFEEVEYNPNEDIDYEAFEVQPK</sequence>
<dbReference type="SMART" id="SM00530">
    <property type="entry name" value="HTH_XRE"/>
    <property type="match status" value="1"/>
</dbReference>
<dbReference type="GO" id="GO:0003677">
    <property type="term" value="F:DNA binding"/>
    <property type="evidence" value="ECO:0007669"/>
    <property type="project" value="InterPro"/>
</dbReference>
<name>A0A1M6VKD9_SELRU</name>
<gene>
    <name evidence="2" type="ORF">SAMN05216582_1198</name>
</gene>
<dbReference type="InterPro" id="IPR001387">
    <property type="entry name" value="Cro/C1-type_HTH"/>
</dbReference>
<dbReference type="PROSITE" id="PS50943">
    <property type="entry name" value="HTH_CROC1"/>
    <property type="match status" value="1"/>
</dbReference>
<dbReference type="Proteomes" id="UP000184263">
    <property type="component" value="Unassembled WGS sequence"/>
</dbReference>
<dbReference type="InterPro" id="IPR010982">
    <property type="entry name" value="Lambda_DNA-bd_dom_sf"/>
</dbReference>
<feature type="domain" description="HTH cro/C1-type" evidence="1">
    <location>
        <begin position="7"/>
        <end position="61"/>
    </location>
</feature>
<dbReference type="SUPFAM" id="SSF47413">
    <property type="entry name" value="lambda repressor-like DNA-binding domains"/>
    <property type="match status" value="1"/>
</dbReference>
<evidence type="ECO:0000259" key="1">
    <source>
        <dbReference type="PROSITE" id="PS50943"/>
    </source>
</evidence>
<evidence type="ECO:0000313" key="2">
    <source>
        <dbReference type="EMBL" id="SHK81824.1"/>
    </source>
</evidence>
<dbReference type="AlphaFoldDB" id="A0A1M6VKD9"/>
<dbReference type="CDD" id="cd00093">
    <property type="entry name" value="HTH_XRE"/>
    <property type="match status" value="1"/>
</dbReference>
<organism evidence="2 3">
    <name type="scientific">Selenomonas ruminantium</name>
    <dbReference type="NCBI Taxonomy" id="971"/>
    <lineage>
        <taxon>Bacteria</taxon>
        <taxon>Bacillati</taxon>
        <taxon>Bacillota</taxon>
        <taxon>Negativicutes</taxon>
        <taxon>Selenomonadales</taxon>
        <taxon>Selenomonadaceae</taxon>
        <taxon>Selenomonas</taxon>
    </lineage>
</organism>
<dbReference type="Gene3D" id="1.10.260.40">
    <property type="entry name" value="lambda repressor-like DNA-binding domains"/>
    <property type="match status" value="1"/>
</dbReference>
<accession>A0A1M6VKD9</accession>